<proteinExistence type="predicted"/>
<dbReference type="SUPFAM" id="SSF55781">
    <property type="entry name" value="GAF domain-like"/>
    <property type="match status" value="1"/>
</dbReference>
<feature type="domain" description="GGDEF" evidence="3">
    <location>
        <begin position="296"/>
        <end position="412"/>
    </location>
</feature>
<evidence type="ECO:0000313" key="5">
    <source>
        <dbReference type="Proteomes" id="UP000282060"/>
    </source>
</evidence>
<dbReference type="Gene3D" id="3.30.450.40">
    <property type="match status" value="1"/>
</dbReference>
<keyword evidence="2" id="KW-0812">Transmembrane</keyword>
<dbReference type="GO" id="GO:0043709">
    <property type="term" value="P:cell adhesion involved in single-species biofilm formation"/>
    <property type="evidence" value="ECO:0007669"/>
    <property type="project" value="TreeGrafter"/>
</dbReference>
<feature type="transmembrane region" description="Helical" evidence="2">
    <location>
        <begin position="54"/>
        <end position="74"/>
    </location>
</feature>
<name>A0A3S0IFT4_9GAMM</name>
<dbReference type="OrthoDB" id="9813903at2"/>
<dbReference type="NCBIfam" id="TIGR00254">
    <property type="entry name" value="GGDEF"/>
    <property type="match status" value="1"/>
</dbReference>
<dbReference type="Pfam" id="PF13185">
    <property type="entry name" value="GAF_2"/>
    <property type="match status" value="1"/>
</dbReference>
<evidence type="ECO:0000256" key="1">
    <source>
        <dbReference type="ARBA" id="ARBA00012528"/>
    </source>
</evidence>
<dbReference type="AlphaFoldDB" id="A0A3S0IFT4"/>
<dbReference type="InterPro" id="IPR029016">
    <property type="entry name" value="GAF-like_dom_sf"/>
</dbReference>
<evidence type="ECO:0000313" key="4">
    <source>
        <dbReference type="EMBL" id="RTR34520.1"/>
    </source>
</evidence>
<dbReference type="InterPro" id="IPR050469">
    <property type="entry name" value="Diguanylate_Cyclase"/>
</dbReference>
<accession>A0A3S0IFT4</accession>
<dbReference type="EMBL" id="RXNV01000001">
    <property type="protein sequence ID" value="RTR34520.1"/>
    <property type="molecule type" value="Genomic_DNA"/>
</dbReference>
<gene>
    <name evidence="4" type="ORF">EKG39_02275</name>
</gene>
<dbReference type="CDD" id="cd01949">
    <property type="entry name" value="GGDEF"/>
    <property type="match status" value="1"/>
</dbReference>
<feature type="transmembrane region" description="Helical" evidence="2">
    <location>
        <begin position="21"/>
        <end position="42"/>
    </location>
</feature>
<dbReference type="PANTHER" id="PTHR45138:SF23">
    <property type="entry name" value="SIGNALING PROTEIN"/>
    <property type="match status" value="1"/>
</dbReference>
<keyword evidence="2" id="KW-0472">Membrane</keyword>
<dbReference type="InterPro" id="IPR043128">
    <property type="entry name" value="Rev_trsase/Diguanyl_cyclase"/>
</dbReference>
<comment type="caution">
    <text evidence="4">The sequence shown here is derived from an EMBL/GenBank/DDBJ whole genome shotgun (WGS) entry which is preliminary data.</text>
</comment>
<dbReference type="PANTHER" id="PTHR45138">
    <property type="entry name" value="REGULATORY COMPONENTS OF SENSORY TRANSDUCTION SYSTEM"/>
    <property type="match status" value="1"/>
</dbReference>
<dbReference type="GO" id="GO:1902201">
    <property type="term" value="P:negative regulation of bacterial-type flagellum-dependent cell motility"/>
    <property type="evidence" value="ECO:0007669"/>
    <property type="project" value="TreeGrafter"/>
</dbReference>
<dbReference type="RefSeq" id="WP_126503835.1">
    <property type="nucleotide sequence ID" value="NZ_RXNV01000001.1"/>
</dbReference>
<dbReference type="Gene3D" id="3.30.70.270">
    <property type="match status" value="1"/>
</dbReference>
<keyword evidence="5" id="KW-1185">Reference proteome</keyword>
<dbReference type="Pfam" id="PF00990">
    <property type="entry name" value="GGDEF"/>
    <property type="match status" value="1"/>
</dbReference>
<keyword evidence="2" id="KW-1133">Transmembrane helix</keyword>
<evidence type="ECO:0000259" key="3">
    <source>
        <dbReference type="PROSITE" id="PS50887"/>
    </source>
</evidence>
<sequence>MDRITKVTETDGLKKKQIDSLDLRFHFALLGGPLLLLIVIWLSFFNSSFDSALLLKLLLISSIYTLGYSLSYYFHQGRLNRLWQHLQQIVHINDTTFELVNLASHYKNEQAFLDALLKKAVSSIEGAEMGSIIRVDPDSQQLHFESAVGINIEKLRNVKFHLQQSFEFQLTDGRCDRVVVIDNMENINSLSSLTDAEQEILLTAPDSPIRSTLSSPIQIDGKLYAMINLDSSATKAFGHYDRNLVSILTHEAENAIALYQKTRQIQTLANYDSLTSLYNRQRFEARLESWTIKPHFSSYLILIDLDNLKQTNDCGGHQAGDDALRLLAQVLKRHWHEHQLVARYGGDEFIAICHGPLEKVMTDLAEIQRELDSEMKKVHFSFGVSEYTNNFQQAFRVADIGMYDHKRSKKCA</sequence>
<dbReference type="InterPro" id="IPR029787">
    <property type="entry name" value="Nucleotide_cyclase"/>
</dbReference>
<dbReference type="SMART" id="SM00267">
    <property type="entry name" value="GGDEF"/>
    <property type="match status" value="1"/>
</dbReference>
<dbReference type="Proteomes" id="UP000282060">
    <property type="component" value="Unassembled WGS sequence"/>
</dbReference>
<evidence type="ECO:0000256" key="2">
    <source>
        <dbReference type="SAM" id="Phobius"/>
    </source>
</evidence>
<dbReference type="InterPro" id="IPR003018">
    <property type="entry name" value="GAF"/>
</dbReference>
<reference evidence="4 5" key="1">
    <citation type="submission" date="2018-12" db="EMBL/GenBank/DDBJ databases">
        <authorList>
            <person name="Yu L."/>
        </authorList>
    </citation>
    <scope>NUCLEOTIDE SEQUENCE [LARGE SCALE GENOMIC DNA]</scope>
    <source>
        <strain evidence="4 5">HAW-EB5</strain>
    </source>
</reference>
<dbReference type="GO" id="GO:0052621">
    <property type="term" value="F:diguanylate cyclase activity"/>
    <property type="evidence" value="ECO:0007669"/>
    <property type="project" value="UniProtKB-EC"/>
</dbReference>
<dbReference type="EC" id="2.7.7.65" evidence="1"/>
<dbReference type="SUPFAM" id="SSF55073">
    <property type="entry name" value="Nucleotide cyclase"/>
    <property type="match status" value="1"/>
</dbReference>
<dbReference type="PROSITE" id="PS50887">
    <property type="entry name" value="GGDEF"/>
    <property type="match status" value="1"/>
</dbReference>
<dbReference type="GO" id="GO:0005886">
    <property type="term" value="C:plasma membrane"/>
    <property type="evidence" value="ECO:0007669"/>
    <property type="project" value="TreeGrafter"/>
</dbReference>
<dbReference type="InterPro" id="IPR000160">
    <property type="entry name" value="GGDEF_dom"/>
</dbReference>
<protein>
    <recommendedName>
        <fullName evidence="1">diguanylate cyclase</fullName>
        <ecNumber evidence="1">2.7.7.65</ecNumber>
    </recommendedName>
</protein>
<organism evidence="4 5">
    <name type="scientific">Shewanella atlantica</name>
    <dbReference type="NCBI Taxonomy" id="271099"/>
    <lineage>
        <taxon>Bacteria</taxon>
        <taxon>Pseudomonadati</taxon>
        <taxon>Pseudomonadota</taxon>
        <taxon>Gammaproteobacteria</taxon>
        <taxon>Alteromonadales</taxon>
        <taxon>Shewanellaceae</taxon>
        <taxon>Shewanella</taxon>
    </lineage>
</organism>